<name>A0A2T8HK16_9SPHI</name>
<evidence type="ECO:0000313" key="2">
    <source>
        <dbReference type="Proteomes" id="UP000245627"/>
    </source>
</evidence>
<gene>
    <name evidence="1" type="ORF">DC487_07560</name>
</gene>
<dbReference type="EMBL" id="QDKG01000002">
    <property type="protein sequence ID" value="PVH25781.1"/>
    <property type="molecule type" value="Genomic_DNA"/>
</dbReference>
<dbReference type="OrthoDB" id="1493492at2"/>
<accession>A0A2T8HK16</accession>
<evidence type="ECO:0008006" key="3">
    <source>
        <dbReference type="Google" id="ProtNLM"/>
    </source>
</evidence>
<sequence length="259" mass="29706">MSLRPVKDKHSISRSVVNLFLAQNFPESEIILRKIIASDKFATYSRKGTISEKLIQFGDRNISVSDNKNSGFVLERFENGSSSDILKMENTPNGKSILSIETRNYTRWQHFVEKITQDLSDLSAFKNFYVEAIGLTYVDEFIWESSGEMAIEEIFNTNSQMLNEKFLKSKTSSIVSTFVDTQVSGYGLSEEKSEISFNEHLKRVIISHTYILQFQKLKELDGESYNSFISEFDSIHSKNKEFLQDILSENTQGLINLNI</sequence>
<dbReference type="RefSeq" id="WP_116775352.1">
    <property type="nucleotide sequence ID" value="NZ_QDKG01000002.1"/>
</dbReference>
<reference evidence="1 2" key="1">
    <citation type="submission" date="2018-04" db="EMBL/GenBank/DDBJ databases">
        <title>Sphingobacterium cortibacter sp. nov.</title>
        <authorList>
            <person name="Li Y."/>
        </authorList>
    </citation>
    <scope>NUCLEOTIDE SEQUENCE [LARGE SCALE GENOMIC DNA]</scope>
    <source>
        <strain evidence="1 2">2c-3</strain>
    </source>
</reference>
<dbReference type="NCBIfam" id="TIGR04255">
    <property type="entry name" value="sporadTIGR04255"/>
    <property type="match status" value="1"/>
</dbReference>
<dbReference type="AlphaFoldDB" id="A0A2T8HK16"/>
<protein>
    <recommendedName>
        <fullName evidence="3">TIGR04255 family protein</fullName>
    </recommendedName>
</protein>
<evidence type="ECO:0000313" key="1">
    <source>
        <dbReference type="EMBL" id="PVH25781.1"/>
    </source>
</evidence>
<comment type="caution">
    <text evidence="1">The sequence shown here is derived from an EMBL/GenBank/DDBJ whole genome shotgun (WGS) entry which is preliminary data.</text>
</comment>
<proteinExistence type="predicted"/>
<organism evidence="1 2">
    <name type="scientific">Sphingobacterium corticibacter</name>
    <dbReference type="NCBI Taxonomy" id="2171749"/>
    <lineage>
        <taxon>Bacteria</taxon>
        <taxon>Pseudomonadati</taxon>
        <taxon>Bacteroidota</taxon>
        <taxon>Sphingobacteriia</taxon>
        <taxon>Sphingobacteriales</taxon>
        <taxon>Sphingobacteriaceae</taxon>
        <taxon>Sphingobacterium</taxon>
    </lineage>
</organism>
<dbReference type="Proteomes" id="UP000245627">
    <property type="component" value="Unassembled WGS sequence"/>
</dbReference>
<dbReference type="InterPro" id="IPR026349">
    <property type="entry name" value="CHP04255"/>
</dbReference>
<keyword evidence="2" id="KW-1185">Reference proteome</keyword>